<dbReference type="Proteomes" id="UP000004810">
    <property type="component" value="Unassembled WGS sequence"/>
</dbReference>
<dbReference type="AlphaFoldDB" id="J9DSU3"/>
<evidence type="ECO:0000313" key="1">
    <source>
        <dbReference type="EMBL" id="EJW72681.1"/>
    </source>
</evidence>
<evidence type="ECO:0000313" key="2">
    <source>
        <dbReference type="Proteomes" id="UP000004810"/>
    </source>
</evidence>
<protein>
    <submittedName>
        <fullName evidence="1">Uncharacterized protein</fullName>
    </submittedName>
</protein>
<organism evidence="1 2">
    <name type="scientific">Wuchereria bancrofti</name>
    <dbReference type="NCBI Taxonomy" id="6293"/>
    <lineage>
        <taxon>Eukaryota</taxon>
        <taxon>Metazoa</taxon>
        <taxon>Ecdysozoa</taxon>
        <taxon>Nematoda</taxon>
        <taxon>Chromadorea</taxon>
        <taxon>Rhabditida</taxon>
        <taxon>Spirurina</taxon>
        <taxon>Spiruromorpha</taxon>
        <taxon>Filarioidea</taxon>
        <taxon>Onchocercidae</taxon>
        <taxon>Wuchereria</taxon>
    </lineage>
</organism>
<gene>
    <name evidence="1" type="ORF">WUBG_16414</name>
</gene>
<name>J9DSU3_WUCBA</name>
<dbReference type="EMBL" id="ADBV01015642">
    <property type="protein sequence ID" value="EJW72681.1"/>
    <property type="molecule type" value="Genomic_DNA"/>
</dbReference>
<sequence>MQEPASSLLSDDVSLCSSTTVFDNSHRIASTDFDGIQNGRIDEMEMSTNLPISKSDSGTEVLKMSSEITQFSKSDPLSGLVCSASSFQCVVGQPFNSSSKAESALLSETLGSGLDSNVPTVSSRFDTDSTATRLKRSPAMMLMGSQQLHAANMSTTSEFLATAYVPAFFSQTIPKEVV</sequence>
<comment type="caution">
    <text evidence="1">The sequence shown here is derived from an EMBL/GenBank/DDBJ whole genome shotgun (WGS) entry which is preliminary data.</text>
</comment>
<proteinExistence type="predicted"/>
<accession>J9DSU3</accession>
<reference evidence="2" key="1">
    <citation type="submission" date="2012-08" db="EMBL/GenBank/DDBJ databases">
        <title>The Genome Sequence of Wuchereria bancrofti.</title>
        <authorList>
            <person name="Nutman T.B."/>
            <person name="Fink D.L."/>
            <person name="Russ C."/>
            <person name="Young S."/>
            <person name="Zeng Q."/>
            <person name="Koehrsen M."/>
            <person name="Alvarado L."/>
            <person name="Berlin A."/>
            <person name="Chapman S.B."/>
            <person name="Chen Z."/>
            <person name="Freedman E."/>
            <person name="Gellesch M."/>
            <person name="Goldberg J."/>
            <person name="Griggs A."/>
            <person name="Gujja S."/>
            <person name="Heilman E.R."/>
            <person name="Heiman D."/>
            <person name="Hepburn T."/>
            <person name="Howarth C."/>
            <person name="Jen D."/>
            <person name="Larson L."/>
            <person name="Lewis B."/>
            <person name="Mehta T."/>
            <person name="Park D."/>
            <person name="Pearson M."/>
            <person name="Roberts A."/>
            <person name="Saif S."/>
            <person name="Shea T."/>
            <person name="Shenoy N."/>
            <person name="Sisk P."/>
            <person name="Stolte C."/>
            <person name="Sykes S."/>
            <person name="Walk T."/>
            <person name="White J."/>
            <person name="Yandava C."/>
            <person name="Haas B."/>
            <person name="Henn M.R."/>
            <person name="Nusbaum C."/>
            <person name="Birren B."/>
        </authorList>
    </citation>
    <scope>NUCLEOTIDE SEQUENCE [LARGE SCALE GENOMIC DNA]</scope>
    <source>
        <strain evidence="2">NA</strain>
    </source>
</reference>